<organism evidence="7 8">
    <name type="scientific">Cryphonectria parasitica (strain ATCC 38755 / EP155)</name>
    <dbReference type="NCBI Taxonomy" id="660469"/>
    <lineage>
        <taxon>Eukaryota</taxon>
        <taxon>Fungi</taxon>
        <taxon>Dikarya</taxon>
        <taxon>Ascomycota</taxon>
        <taxon>Pezizomycotina</taxon>
        <taxon>Sordariomycetes</taxon>
        <taxon>Sordariomycetidae</taxon>
        <taxon>Diaporthales</taxon>
        <taxon>Cryphonectriaceae</taxon>
        <taxon>Cryphonectria-Endothia species complex</taxon>
        <taxon>Cryphonectria</taxon>
    </lineage>
</organism>
<dbReference type="PANTHER" id="PTHR15549:SF30">
    <property type="entry name" value="MID2 DOMAIN-CONTAINING PROTEIN"/>
    <property type="match status" value="1"/>
</dbReference>
<dbReference type="GO" id="GO:0071944">
    <property type="term" value="C:cell periphery"/>
    <property type="evidence" value="ECO:0007669"/>
    <property type="project" value="UniProtKB-ARBA"/>
</dbReference>
<dbReference type="EMBL" id="MU032344">
    <property type="protein sequence ID" value="KAF3771412.1"/>
    <property type="molecule type" value="Genomic_DNA"/>
</dbReference>
<dbReference type="RefSeq" id="XP_040782373.1">
    <property type="nucleotide sequence ID" value="XM_040925088.1"/>
</dbReference>
<evidence type="ECO:0000256" key="2">
    <source>
        <dbReference type="ARBA" id="ARBA00022692"/>
    </source>
</evidence>
<keyword evidence="3 6" id="KW-1133">Transmembrane helix</keyword>
<evidence type="ECO:0000256" key="3">
    <source>
        <dbReference type="ARBA" id="ARBA00022989"/>
    </source>
</evidence>
<keyword evidence="2 6" id="KW-0812">Transmembrane</keyword>
<evidence type="ECO:0000313" key="7">
    <source>
        <dbReference type="EMBL" id="KAF3771412.1"/>
    </source>
</evidence>
<keyword evidence="4 6" id="KW-0472">Membrane</keyword>
<dbReference type="GeneID" id="63842217"/>
<proteinExistence type="predicted"/>
<comment type="subcellular location">
    <subcellularLocation>
        <location evidence="1">Membrane</location>
        <topology evidence="1">Single-pass membrane protein</topology>
    </subcellularLocation>
</comment>
<dbReference type="OrthoDB" id="5390143at2759"/>
<sequence length="257" mass="26842">MHVGSKFTTWRFQMFSSPSYVTPYGSGRYENVEVWYVGQTKNVAYDLTGTGLEDYTVALWQLHTSGQGASEGPVVNNNQGNTAFTDFPSAYFNISNEELPVSSTTTSSAISSAVTASASAAVMTSTSRAATRTLHISDMPSATATSDSKSSSSTSGGISTGAGIGIGVGVGVAGLCAVACAIIVVRARRRKQGPSEDSAGFAELQILPRHKGINSTIKTAHNMYMSDVDVHQVSSAELDSHGTALVELDASTIRHGS</sequence>
<reference evidence="7" key="1">
    <citation type="journal article" date="2020" name="Phytopathology">
        <title>Genome sequence of the chestnut blight fungus Cryphonectria parasitica EP155: A fundamental resource for an archetypical invasive plant pathogen.</title>
        <authorList>
            <person name="Crouch J.A."/>
            <person name="Dawe A."/>
            <person name="Aerts A."/>
            <person name="Barry K."/>
            <person name="Churchill A.C.L."/>
            <person name="Grimwood J."/>
            <person name="Hillman B."/>
            <person name="Milgroom M.G."/>
            <person name="Pangilinan J."/>
            <person name="Smith M."/>
            <person name="Salamov A."/>
            <person name="Schmutz J."/>
            <person name="Yadav J."/>
            <person name="Grigoriev I.V."/>
            <person name="Nuss D."/>
        </authorList>
    </citation>
    <scope>NUCLEOTIDE SEQUENCE</scope>
    <source>
        <strain evidence="7">EP155</strain>
    </source>
</reference>
<accession>A0A9P4YDB6</accession>
<evidence type="ECO:0000256" key="5">
    <source>
        <dbReference type="SAM" id="MobiDB-lite"/>
    </source>
</evidence>
<dbReference type="GO" id="GO:0016020">
    <property type="term" value="C:membrane"/>
    <property type="evidence" value="ECO:0007669"/>
    <property type="project" value="UniProtKB-SubCell"/>
</dbReference>
<keyword evidence="8" id="KW-1185">Reference proteome</keyword>
<dbReference type="PANTHER" id="PTHR15549">
    <property type="entry name" value="PAIRED IMMUNOGLOBULIN-LIKE TYPE 2 RECEPTOR"/>
    <property type="match status" value="1"/>
</dbReference>
<comment type="caution">
    <text evidence="7">The sequence shown here is derived from an EMBL/GenBank/DDBJ whole genome shotgun (WGS) entry which is preliminary data.</text>
</comment>
<name>A0A9P4YDB6_CRYP1</name>
<dbReference type="InterPro" id="IPR051694">
    <property type="entry name" value="Immunoregulatory_rcpt-like"/>
</dbReference>
<feature type="compositionally biased region" description="Low complexity" evidence="5">
    <location>
        <begin position="141"/>
        <end position="156"/>
    </location>
</feature>
<evidence type="ECO:0000256" key="6">
    <source>
        <dbReference type="SAM" id="Phobius"/>
    </source>
</evidence>
<dbReference type="Proteomes" id="UP000803844">
    <property type="component" value="Unassembled WGS sequence"/>
</dbReference>
<evidence type="ECO:0000256" key="1">
    <source>
        <dbReference type="ARBA" id="ARBA00004167"/>
    </source>
</evidence>
<dbReference type="AlphaFoldDB" id="A0A9P4YDB6"/>
<feature type="region of interest" description="Disordered" evidence="5">
    <location>
        <begin position="132"/>
        <end position="156"/>
    </location>
</feature>
<gene>
    <name evidence="7" type="ORF">M406DRAFT_67716</name>
</gene>
<feature type="transmembrane region" description="Helical" evidence="6">
    <location>
        <begin position="162"/>
        <end position="185"/>
    </location>
</feature>
<protein>
    <submittedName>
        <fullName evidence="7">Uncharacterized protein</fullName>
    </submittedName>
</protein>
<evidence type="ECO:0000313" key="8">
    <source>
        <dbReference type="Proteomes" id="UP000803844"/>
    </source>
</evidence>
<evidence type="ECO:0000256" key="4">
    <source>
        <dbReference type="ARBA" id="ARBA00023136"/>
    </source>
</evidence>